<feature type="region of interest" description="Disordered" evidence="1">
    <location>
        <begin position="215"/>
        <end position="254"/>
    </location>
</feature>
<dbReference type="AlphaFoldDB" id="A0A2S8S5U8"/>
<feature type="compositionally biased region" description="Low complexity" evidence="1">
    <location>
        <begin position="232"/>
        <end position="247"/>
    </location>
</feature>
<feature type="transmembrane region" description="Helical" evidence="2">
    <location>
        <begin position="86"/>
        <end position="112"/>
    </location>
</feature>
<dbReference type="Pfam" id="PF04397">
    <property type="entry name" value="LytTR"/>
    <property type="match status" value="1"/>
</dbReference>
<name>A0A2S8S5U8_9RHOB</name>
<dbReference type="Proteomes" id="UP000238338">
    <property type="component" value="Unassembled WGS sequence"/>
</dbReference>
<keyword evidence="4" id="KW-0238">DNA-binding</keyword>
<gene>
    <name evidence="4" type="ORF">LX70_02454</name>
</gene>
<dbReference type="OrthoDB" id="7028951at2"/>
<feature type="transmembrane region" description="Helical" evidence="2">
    <location>
        <begin position="57"/>
        <end position="74"/>
    </location>
</feature>
<evidence type="ECO:0000256" key="2">
    <source>
        <dbReference type="SAM" id="Phobius"/>
    </source>
</evidence>
<evidence type="ECO:0000313" key="5">
    <source>
        <dbReference type="Proteomes" id="UP000238338"/>
    </source>
</evidence>
<evidence type="ECO:0000256" key="1">
    <source>
        <dbReference type="SAM" id="MobiDB-lite"/>
    </source>
</evidence>
<keyword evidence="2" id="KW-0472">Membrane</keyword>
<feature type="transmembrane region" description="Helical" evidence="2">
    <location>
        <begin position="163"/>
        <end position="184"/>
    </location>
</feature>
<keyword evidence="2" id="KW-1133">Transmembrane helix</keyword>
<feature type="domain" description="HTH LytTR-type" evidence="3">
    <location>
        <begin position="264"/>
        <end position="357"/>
    </location>
</feature>
<keyword evidence="2" id="KW-0812">Transmembrane</keyword>
<protein>
    <submittedName>
        <fullName evidence="4">LytTr DNA-binding domain-containing protein</fullName>
    </submittedName>
</protein>
<dbReference type="GO" id="GO:0003677">
    <property type="term" value="F:DNA binding"/>
    <property type="evidence" value="ECO:0007669"/>
    <property type="project" value="UniProtKB-KW"/>
</dbReference>
<dbReference type="Gene3D" id="2.40.50.1020">
    <property type="entry name" value="LytTr DNA-binding domain"/>
    <property type="match status" value="1"/>
</dbReference>
<proteinExistence type="predicted"/>
<sequence>MYGGYGGDAVRDGVGVGHDAGLNAARRIPRKLTIVLINGQKLRLSFGDFWQIITDRYSLIYFLVADGLVAYLYPVERLIGLPWWHVVTVFVVMAFVVIAALTGLFAILLRFLHRFDRLVIPGPLLMFCAVAVMEMVKWEYVYYVWGPHWPYFGGLFEAFVSEYVYFLMLEVLYSIFVIPHARAYSGVLVGPRVSPGADVAGHRSQAVIPFRPRPRAEAPLRPAPPPVEAPRPRAAAPKPAANRASAPVKATPPSTSITLAGERIDLRKLETIRAEEHYIRVTTSEGERMLRHRIKDAVALIPDAYGLQVHRSLWIAFPTVERCAPSPDGKLLIVLRDGSEIGVPRARRRAVEARLKEGRRFTSPAAPT</sequence>
<organism evidence="4 5">
    <name type="scientific">Albidovulum denitrificans</name>
    <dbReference type="NCBI Taxonomy" id="404881"/>
    <lineage>
        <taxon>Bacteria</taxon>
        <taxon>Pseudomonadati</taxon>
        <taxon>Pseudomonadota</taxon>
        <taxon>Alphaproteobacteria</taxon>
        <taxon>Rhodobacterales</taxon>
        <taxon>Paracoccaceae</taxon>
        <taxon>Albidovulum</taxon>
    </lineage>
</organism>
<keyword evidence="5" id="KW-1185">Reference proteome</keyword>
<accession>A0A2S8S5U8</accession>
<comment type="caution">
    <text evidence="4">The sequence shown here is derived from an EMBL/GenBank/DDBJ whole genome shotgun (WGS) entry which is preliminary data.</text>
</comment>
<dbReference type="InterPro" id="IPR007492">
    <property type="entry name" value="LytTR_DNA-bd_dom"/>
</dbReference>
<dbReference type="SMART" id="SM00850">
    <property type="entry name" value="LytTR"/>
    <property type="match status" value="1"/>
</dbReference>
<dbReference type="EMBL" id="PVEP01000005">
    <property type="protein sequence ID" value="PQV56189.1"/>
    <property type="molecule type" value="Genomic_DNA"/>
</dbReference>
<dbReference type="PROSITE" id="PS50930">
    <property type="entry name" value="HTH_LYTTR"/>
    <property type="match status" value="1"/>
</dbReference>
<dbReference type="RefSeq" id="WP_105515056.1">
    <property type="nucleotide sequence ID" value="NZ_PVEP01000005.1"/>
</dbReference>
<evidence type="ECO:0000259" key="3">
    <source>
        <dbReference type="PROSITE" id="PS50930"/>
    </source>
</evidence>
<evidence type="ECO:0000313" key="4">
    <source>
        <dbReference type="EMBL" id="PQV56189.1"/>
    </source>
</evidence>
<feature type="transmembrane region" description="Helical" evidence="2">
    <location>
        <begin position="124"/>
        <end position="143"/>
    </location>
</feature>
<reference evidence="4 5" key="1">
    <citation type="submission" date="2018-02" db="EMBL/GenBank/DDBJ databases">
        <title>Genomic Encyclopedia of Archaeal and Bacterial Type Strains, Phase II (KMG-II): from individual species to whole genera.</title>
        <authorList>
            <person name="Goeker M."/>
        </authorList>
    </citation>
    <scope>NUCLEOTIDE SEQUENCE [LARGE SCALE GENOMIC DNA]</scope>
    <source>
        <strain evidence="4 5">DSM 18921</strain>
    </source>
</reference>